<dbReference type="InterPro" id="IPR012902">
    <property type="entry name" value="N_methyl_site"/>
</dbReference>
<evidence type="ECO:0000256" key="1">
    <source>
        <dbReference type="ARBA" id="ARBA00004442"/>
    </source>
</evidence>
<evidence type="ECO:0000313" key="4">
    <source>
        <dbReference type="EMBL" id="RIH82660.1"/>
    </source>
</evidence>
<sequence length="282" mass="30449">MRRARGFTLIEILVALAVLITVTAIAYNGMIQSLQTQSDQEAATNSQAKLRRVMEVITQDLRSAIFGGILNQPYTPTARAVSFGLIDGGAGYPVVNKQDHYADILSAAATASALGIGVNDQLLMVNGAQSIVLSVSGVAQNGQPSQWRLSHSSCRNPLAYAPTGTLVFRIRAMGIRYDPDQDTLYTREGGTEQAMAFDITNFRIDYVYTSSSGTLRTWDFSGGAFPGMTFTDAGTTYTLQRLQVVMEARETSRGRAITRTYTGQVELLNNGTYAIGTVVSCS</sequence>
<keyword evidence="5" id="KW-1185">Reference proteome</keyword>
<organism evidence="4 5">
    <name type="scientific">Calidithermus terrae</name>
    <dbReference type="NCBI Taxonomy" id="1408545"/>
    <lineage>
        <taxon>Bacteria</taxon>
        <taxon>Thermotogati</taxon>
        <taxon>Deinococcota</taxon>
        <taxon>Deinococci</taxon>
        <taxon>Thermales</taxon>
        <taxon>Thermaceae</taxon>
        <taxon>Calidithermus</taxon>
    </lineage>
</organism>
<evidence type="ECO:0000256" key="3">
    <source>
        <dbReference type="SAM" id="Phobius"/>
    </source>
</evidence>
<dbReference type="OrthoDB" id="25012at2"/>
<proteinExistence type="predicted"/>
<dbReference type="GO" id="GO:0009279">
    <property type="term" value="C:cell outer membrane"/>
    <property type="evidence" value="ECO:0007669"/>
    <property type="project" value="UniProtKB-SubCell"/>
</dbReference>
<dbReference type="NCBIfam" id="TIGR02532">
    <property type="entry name" value="IV_pilin_GFxxxE"/>
    <property type="match status" value="1"/>
</dbReference>
<dbReference type="Pfam" id="PF07963">
    <property type="entry name" value="N_methyl"/>
    <property type="match status" value="1"/>
</dbReference>
<protein>
    <recommendedName>
        <fullName evidence="6">Prepilin-like protein</fullName>
    </recommendedName>
</protein>
<evidence type="ECO:0008006" key="6">
    <source>
        <dbReference type="Google" id="ProtNLM"/>
    </source>
</evidence>
<name>A0A399EHI6_9DEIN</name>
<dbReference type="AlphaFoldDB" id="A0A399EHI6"/>
<evidence type="ECO:0000256" key="2">
    <source>
        <dbReference type="ARBA" id="ARBA00023237"/>
    </source>
</evidence>
<dbReference type="EMBL" id="QXDL01000113">
    <property type="protein sequence ID" value="RIH82660.1"/>
    <property type="molecule type" value="Genomic_DNA"/>
</dbReference>
<dbReference type="PROSITE" id="PS00409">
    <property type="entry name" value="PROKAR_NTER_METHYL"/>
    <property type="match status" value="1"/>
</dbReference>
<keyword evidence="3" id="KW-0472">Membrane</keyword>
<keyword evidence="3" id="KW-1133">Transmembrane helix</keyword>
<dbReference type="Proteomes" id="UP000265715">
    <property type="component" value="Unassembled WGS sequence"/>
</dbReference>
<feature type="transmembrane region" description="Helical" evidence="3">
    <location>
        <begin position="7"/>
        <end position="27"/>
    </location>
</feature>
<reference evidence="4 5" key="1">
    <citation type="submission" date="2018-08" db="EMBL/GenBank/DDBJ databases">
        <title>Meiothermus terrae DSM 26712 genome sequencing project.</title>
        <authorList>
            <person name="Da Costa M.S."/>
            <person name="Albuquerque L."/>
            <person name="Raposo P."/>
            <person name="Froufe H.J.C."/>
            <person name="Barroso C.S."/>
            <person name="Egas C."/>
        </authorList>
    </citation>
    <scope>NUCLEOTIDE SEQUENCE [LARGE SCALE GENOMIC DNA]</scope>
    <source>
        <strain evidence="4 5">DSM 26712</strain>
    </source>
</reference>
<comment type="caution">
    <text evidence="4">The sequence shown here is derived from an EMBL/GenBank/DDBJ whole genome shotgun (WGS) entry which is preliminary data.</text>
</comment>
<comment type="subcellular location">
    <subcellularLocation>
        <location evidence="1">Cell outer membrane</location>
    </subcellularLocation>
</comment>
<keyword evidence="2" id="KW-0998">Cell outer membrane</keyword>
<dbReference type="RefSeq" id="WP_119315592.1">
    <property type="nucleotide sequence ID" value="NZ_QXDL01000113.1"/>
</dbReference>
<gene>
    <name evidence="4" type="ORF">Mterra_02577</name>
</gene>
<accession>A0A399EHI6</accession>
<evidence type="ECO:0000313" key="5">
    <source>
        <dbReference type="Proteomes" id="UP000265715"/>
    </source>
</evidence>
<keyword evidence="3" id="KW-0812">Transmembrane</keyword>